<dbReference type="InterPro" id="IPR015797">
    <property type="entry name" value="NUDIX_hydrolase-like_dom_sf"/>
</dbReference>
<gene>
    <name evidence="6" type="ORF">OCH7691_01562</name>
</gene>
<reference evidence="6 7" key="1">
    <citation type="submission" date="2017-03" db="EMBL/GenBank/DDBJ databases">
        <authorList>
            <person name="Afonso C.L."/>
            <person name="Miller P.J."/>
            <person name="Scott M.A."/>
            <person name="Spackman E."/>
            <person name="Goraichik I."/>
            <person name="Dimitrov K.M."/>
            <person name="Suarez D.L."/>
            <person name="Swayne D.E."/>
        </authorList>
    </citation>
    <scope>NUCLEOTIDE SEQUENCE [LARGE SCALE GENOMIC DNA]</scope>
    <source>
        <strain evidence="6 7">CECT 7691</strain>
    </source>
</reference>
<dbReference type="PANTHER" id="PTHR12629:SF0">
    <property type="entry name" value="DIPHOSPHOINOSITOL-POLYPHOSPHATE DIPHOSPHATASE"/>
    <property type="match status" value="1"/>
</dbReference>
<dbReference type="CDD" id="cd04666">
    <property type="entry name" value="NUDIX_DIPP2_like_Nudt4"/>
    <property type="match status" value="1"/>
</dbReference>
<dbReference type="EMBL" id="FWFR01000001">
    <property type="protein sequence ID" value="SLN38029.1"/>
    <property type="molecule type" value="Genomic_DNA"/>
</dbReference>
<evidence type="ECO:0000256" key="3">
    <source>
        <dbReference type="ARBA" id="ARBA00022801"/>
    </source>
</evidence>
<keyword evidence="2" id="KW-0479">Metal-binding</keyword>
<keyword evidence="4" id="KW-0460">Magnesium</keyword>
<protein>
    <submittedName>
        <fullName evidence="6">NUDIX domain protein</fullName>
    </submittedName>
</protein>
<dbReference type="PANTHER" id="PTHR12629">
    <property type="entry name" value="DIPHOSPHOINOSITOL POLYPHOSPHATE PHOSPHOHYDROLASE"/>
    <property type="match status" value="1"/>
</dbReference>
<dbReference type="Pfam" id="PF00293">
    <property type="entry name" value="NUDIX"/>
    <property type="match status" value="1"/>
</dbReference>
<dbReference type="OrthoDB" id="7066910at2"/>
<dbReference type="RefSeq" id="WP_085882767.1">
    <property type="nucleotide sequence ID" value="NZ_FWFR01000001.1"/>
</dbReference>
<dbReference type="AlphaFoldDB" id="A0A1Y5SHL1"/>
<feature type="domain" description="Nudix hydrolase" evidence="5">
    <location>
        <begin position="7"/>
        <end position="138"/>
    </location>
</feature>
<organism evidence="6 7">
    <name type="scientific">Oceanibacterium hippocampi</name>
    <dbReference type="NCBI Taxonomy" id="745714"/>
    <lineage>
        <taxon>Bacteria</taxon>
        <taxon>Pseudomonadati</taxon>
        <taxon>Pseudomonadota</taxon>
        <taxon>Alphaproteobacteria</taxon>
        <taxon>Sneathiellales</taxon>
        <taxon>Sneathiellaceae</taxon>
        <taxon>Oceanibacterium</taxon>
    </lineage>
</organism>
<dbReference type="SUPFAM" id="SSF55811">
    <property type="entry name" value="Nudix"/>
    <property type="match status" value="1"/>
</dbReference>
<dbReference type="InterPro" id="IPR047198">
    <property type="entry name" value="DDP-like_NUDIX"/>
</dbReference>
<evidence type="ECO:0000256" key="4">
    <source>
        <dbReference type="ARBA" id="ARBA00022842"/>
    </source>
</evidence>
<evidence type="ECO:0000256" key="2">
    <source>
        <dbReference type="ARBA" id="ARBA00022723"/>
    </source>
</evidence>
<keyword evidence="7" id="KW-1185">Reference proteome</keyword>
<dbReference type="InParanoid" id="A0A1Y5SHL1"/>
<evidence type="ECO:0000259" key="5">
    <source>
        <dbReference type="PROSITE" id="PS51462"/>
    </source>
</evidence>
<keyword evidence="3" id="KW-0378">Hydrolase</keyword>
<dbReference type="GO" id="GO:0005737">
    <property type="term" value="C:cytoplasm"/>
    <property type="evidence" value="ECO:0007669"/>
    <property type="project" value="TreeGrafter"/>
</dbReference>
<proteinExistence type="predicted"/>
<dbReference type="Gene3D" id="3.90.79.10">
    <property type="entry name" value="Nucleoside Triphosphate Pyrophosphohydrolase"/>
    <property type="match status" value="1"/>
</dbReference>
<evidence type="ECO:0000313" key="6">
    <source>
        <dbReference type="EMBL" id="SLN38029.1"/>
    </source>
</evidence>
<accession>A0A1Y5SHL1</accession>
<sequence length="145" mass="16166">MPKPVDPVEQSAALAWRRKKKRGLEYLLVTSRDTGRWVLPKGYVADGHTPPSSAAKEAWEEAGIRGEIADREIGRYCYRKLEIKGGGTLNVAVFPLKVAELADSWPEKSQRTRKWMDPEAAAKAVAEPELKTLLAAFARQFAETD</sequence>
<dbReference type="GO" id="GO:0046872">
    <property type="term" value="F:metal ion binding"/>
    <property type="evidence" value="ECO:0007669"/>
    <property type="project" value="UniProtKB-KW"/>
</dbReference>
<comment type="cofactor">
    <cofactor evidence="1">
        <name>Mg(2+)</name>
        <dbReference type="ChEBI" id="CHEBI:18420"/>
    </cofactor>
</comment>
<dbReference type="PROSITE" id="PS51462">
    <property type="entry name" value="NUDIX"/>
    <property type="match status" value="1"/>
</dbReference>
<evidence type="ECO:0000313" key="7">
    <source>
        <dbReference type="Proteomes" id="UP000193200"/>
    </source>
</evidence>
<name>A0A1Y5SHL1_9PROT</name>
<dbReference type="InterPro" id="IPR000086">
    <property type="entry name" value="NUDIX_hydrolase_dom"/>
</dbReference>
<dbReference type="Proteomes" id="UP000193200">
    <property type="component" value="Unassembled WGS sequence"/>
</dbReference>
<dbReference type="GO" id="GO:0016462">
    <property type="term" value="F:pyrophosphatase activity"/>
    <property type="evidence" value="ECO:0007669"/>
    <property type="project" value="InterPro"/>
</dbReference>
<evidence type="ECO:0000256" key="1">
    <source>
        <dbReference type="ARBA" id="ARBA00001946"/>
    </source>
</evidence>